<sequence length="178" mass="20704">MEVKPYTHYSGKIVNIGNHAYNLNNIPKELTLVGNSIDEETEDKLIELIKGNKSIQIKTVMSCIAKDFSVELPHKLNDFYWSVLNPGEGMPPEMEDYKYYNPCVVVINLGSDIEMTFVDTKTRKQYPVMLPRRSMFLLKDTEKKFQRLITKKFEDKVSDGTMSKREHRYALVFKSLKI</sequence>
<evidence type="ECO:0000313" key="1">
    <source>
        <dbReference type="EMBL" id="QHT16956.1"/>
    </source>
</evidence>
<dbReference type="EMBL" id="MN739628">
    <property type="protein sequence ID" value="QHT16956.1"/>
    <property type="molecule type" value="Genomic_DNA"/>
</dbReference>
<name>A0A6C0DJ32_9ZZZZ</name>
<dbReference type="Gene3D" id="2.60.120.590">
    <property type="entry name" value="Alpha-ketoglutarate-dependent dioxygenase AlkB-like"/>
    <property type="match status" value="1"/>
</dbReference>
<dbReference type="AlphaFoldDB" id="A0A6C0DJ32"/>
<proteinExistence type="predicted"/>
<accession>A0A6C0DJ32</accession>
<protein>
    <submittedName>
        <fullName evidence="1">Uncharacterized protein</fullName>
    </submittedName>
</protein>
<organism evidence="1">
    <name type="scientific">viral metagenome</name>
    <dbReference type="NCBI Taxonomy" id="1070528"/>
    <lineage>
        <taxon>unclassified sequences</taxon>
        <taxon>metagenomes</taxon>
        <taxon>organismal metagenomes</taxon>
    </lineage>
</organism>
<dbReference type="InterPro" id="IPR037151">
    <property type="entry name" value="AlkB-like_sf"/>
</dbReference>
<reference evidence="1" key="1">
    <citation type="journal article" date="2020" name="Nature">
        <title>Giant virus diversity and host interactions through global metagenomics.</title>
        <authorList>
            <person name="Schulz F."/>
            <person name="Roux S."/>
            <person name="Paez-Espino D."/>
            <person name="Jungbluth S."/>
            <person name="Walsh D.A."/>
            <person name="Denef V.J."/>
            <person name="McMahon K.D."/>
            <person name="Konstantinidis K.T."/>
            <person name="Eloe-Fadrosh E.A."/>
            <person name="Kyrpides N.C."/>
            <person name="Woyke T."/>
        </authorList>
    </citation>
    <scope>NUCLEOTIDE SEQUENCE</scope>
    <source>
        <strain evidence="1">GVMAG-M-3300023174-207</strain>
    </source>
</reference>